<evidence type="ECO:0000313" key="1">
    <source>
        <dbReference type="EMBL" id="KPM37794.1"/>
    </source>
</evidence>
<gene>
    <name evidence="1" type="ORF">AK830_g8765</name>
</gene>
<dbReference type="EMBL" id="LKCW01000153">
    <property type="protein sequence ID" value="KPM37794.1"/>
    <property type="molecule type" value="Genomic_DNA"/>
</dbReference>
<comment type="caution">
    <text evidence="1">The sequence shown here is derived from an EMBL/GenBank/DDBJ whole genome shotgun (WGS) entry which is preliminary data.</text>
</comment>
<name>A0A0P7BBJ8_9HYPO</name>
<dbReference type="OrthoDB" id="4692646at2759"/>
<evidence type="ECO:0000313" key="2">
    <source>
        <dbReference type="Proteomes" id="UP000050424"/>
    </source>
</evidence>
<keyword evidence="2" id="KW-1185">Reference proteome</keyword>
<proteinExistence type="predicted"/>
<organism evidence="1 2">
    <name type="scientific">Neonectria ditissima</name>
    <dbReference type="NCBI Taxonomy" id="78410"/>
    <lineage>
        <taxon>Eukaryota</taxon>
        <taxon>Fungi</taxon>
        <taxon>Dikarya</taxon>
        <taxon>Ascomycota</taxon>
        <taxon>Pezizomycotina</taxon>
        <taxon>Sordariomycetes</taxon>
        <taxon>Hypocreomycetidae</taxon>
        <taxon>Hypocreales</taxon>
        <taxon>Nectriaceae</taxon>
        <taxon>Neonectria</taxon>
    </lineage>
</organism>
<dbReference type="Proteomes" id="UP000050424">
    <property type="component" value="Unassembled WGS sequence"/>
</dbReference>
<protein>
    <submittedName>
        <fullName evidence="1">Uncharacterized protein</fullName>
    </submittedName>
</protein>
<dbReference type="AlphaFoldDB" id="A0A0P7BBJ8"/>
<accession>A0A0P7BBJ8</accession>
<reference evidence="1 2" key="1">
    <citation type="submission" date="2015-09" db="EMBL/GenBank/DDBJ databases">
        <title>Draft genome of a European isolate of the apple canker pathogen Neonectria ditissima.</title>
        <authorList>
            <person name="Gomez-Cortecero A."/>
            <person name="Harrison R.J."/>
            <person name="Armitage A.D."/>
        </authorList>
    </citation>
    <scope>NUCLEOTIDE SEQUENCE [LARGE SCALE GENOMIC DNA]</scope>
    <source>
        <strain evidence="1 2">R09/05</strain>
    </source>
</reference>
<sequence>MALPKLKLVKERDNVTIYTEHSDRIHPRDLSNSLLSRFGENGFEISMRRNIYVVYIVDKKHSISSPAARESDTAEDNALGTVLRDCQKRLEDVKEAEGVLMNARLCKVY</sequence>